<feature type="signal peptide" evidence="1">
    <location>
        <begin position="1"/>
        <end position="18"/>
    </location>
</feature>
<keyword evidence="1" id="KW-0732">Signal</keyword>
<feature type="chain" id="PRO_5018768635" evidence="1">
    <location>
        <begin position="19"/>
        <end position="272"/>
    </location>
</feature>
<organism evidence="2 3">
    <name type="scientific">Aphanomyces astaci</name>
    <name type="common">Crayfish plague agent</name>
    <dbReference type="NCBI Taxonomy" id="112090"/>
    <lineage>
        <taxon>Eukaryota</taxon>
        <taxon>Sar</taxon>
        <taxon>Stramenopiles</taxon>
        <taxon>Oomycota</taxon>
        <taxon>Saprolegniomycetes</taxon>
        <taxon>Saprolegniales</taxon>
        <taxon>Verrucalvaceae</taxon>
        <taxon>Aphanomyces</taxon>
    </lineage>
</organism>
<dbReference type="AlphaFoldDB" id="A0A3R6X2V9"/>
<proteinExistence type="predicted"/>
<comment type="caution">
    <text evidence="2">The sequence shown here is derived from an EMBL/GenBank/DDBJ whole genome shotgun (WGS) entry which is preliminary data.</text>
</comment>
<evidence type="ECO:0000313" key="2">
    <source>
        <dbReference type="EMBL" id="RHZ08276.1"/>
    </source>
</evidence>
<reference evidence="2 3" key="1">
    <citation type="submission" date="2018-08" db="EMBL/GenBank/DDBJ databases">
        <title>Aphanomyces genome sequencing and annotation.</title>
        <authorList>
            <person name="Minardi D."/>
            <person name="Oidtmann B."/>
            <person name="Van Der Giezen M."/>
            <person name="Studholme D.J."/>
        </authorList>
    </citation>
    <scope>NUCLEOTIDE SEQUENCE [LARGE SCALE GENOMIC DNA]</scope>
    <source>
        <strain evidence="2 3">Da</strain>
    </source>
</reference>
<protein>
    <submittedName>
        <fullName evidence="2">Uncharacterized protein</fullName>
    </submittedName>
</protein>
<feature type="non-terminal residue" evidence="2">
    <location>
        <position position="272"/>
    </location>
</feature>
<dbReference type="VEuPathDB" id="FungiDB:H257_08552"/>
<accession>A0A3R6X2V9</accession>
<evidence type="ECO:0000313" key="3">
    <source>
        <dbReference type="Proteomes" id="UP000285430"/>
    </source>
</evidence>
<evidence type="ECO:0000256" key="1">
    <source>
        <dbReference type="SAM" id="SignalP"/>
    </source>
</evidence>
<sequence>MRWVLLLLVGLLAYTATAQQLLTSYVRVQWNSTNLTAIEGNEAVLRSSVVQFLAPNITANVTFLEIRASNANISVSQNFTIEFAVQANVTTATASTFLTTLLNSTSTTSNLTRAITTNINGASITCVVATTPSSTRLQVAPTPPTVTDLASNASYIFVNLRYLGAPSFNATNFTGTAFSLSTLTRMRYALYSLLAIKTDEEATVLQVTNATVSSKRETDVLVFFRFNSTSRLANTTIATLVNGTTTGTVTTTLADAMTSFNFTARSYNLTVD</sequence>
<dbReference type="EMBL" id="QUTH01006022">
    <property type="protein sequence ID" value="RHZ08276.1"/>
    <property type="molecule type" value="Genomic_DNA"/>
</dbReference>
<gene>
    <name evidence="2" type="ORF">DYB37_008285</name>
</gene>
<dbReference type="Proteomes" id="UP000285430">
    <property type="component" value="Unassembled WGS sequence"/>
</dbReference>
<name>A0A3R6X2V9_APHAT</name>